<dbReference type="OrthoDB" id="2472181at2"/>
<protein>
    <recommendedName>
        <fullName evidence="1">Methyltransferase type 11 domain-containing protein</fullName>
    </recommendedName>
</protein>
<dbReference type="CDD" id="cd02440">
    <property type="entry name" value="AdoMet_MTases"/>
    <property type="match status" value="1"/>
</dbReference>
<dbReference type="RefSeq" id="WP_006692453.1">
    <property type="nucleotide sequence ID" value="NZ_JH376798.1"/>
</dbReference>
<evidence type="ECO:0000313" key="2">
    <source>
        <dbReference type="EMBL" id="EHG21586.1"/>
    </source>
</evidence>
<proteinExistence type="predicted"/>
<dbReference type="InterPro" id="IPR013216">
    <property type="entry name" value="Methyltransf_11"/>
</dbReference>
<dbReference type="GO" id="GO:0008757">
    <property type="term" value="F:S-adenosylmethionine-dependent methyltransferase activity"/>
    <property type="evidence" value="ECO:0007669"/>
    <property type="project" value="InterPro"/>
</dbReference>
<dbReference type="SUPFAM" id="SSF53335">
    <property type="entry name" value="S-adenosyl-L-methionine-dependent methyltransferases"/>
    <property type="match status" value="1"/>
</dbReference>
<dbReference type="EMBL" id="ACZM01000007">
    <property type="protein sequence ID" value="EHG21586.1"/>
    <property type="molecule type" value="Genomic_DNA"/>
</dbReference>
<feature type="domain" description="Methyltransferase type 11" evidence="1">
    <location>
        <begin position="69"/>
        <end position="153"/>
    </location>
</feature>
<dbReference type="Gene3D" id="3.40.50.150">
    <property type="entry name" value="Vaccinia Virus protein VP39"/>
    <property type="match status" value="1"/>
</dbReference>
<dbReference type="AlphaFoldDB" id="G5GNP9"/>
<sequence length="235" mass="27165">MGNKWKEIWNRRRPVTGGLTGDWEHVYLELKRLNGYDVMEGGVPLEALLNFHSGLVELLDLTPGKSVYEVGCGAGANMYLMQREGMIVGGSDYAEGLIETARAVVPNAREMGAMEAADIPTEEKYDAVYSCGVFSYFPDHAYATRVLERMLEKSRYAIGITELHDRAKRQDYLTFRRANIPNYDERYEGLGRLFFRREFFEDFAQEHDLRIVFPALQMADYWNAPFIFTCFMYRK</sequence>
<dbReference type="Proteomes" id="UP000004129">
    <property type="component" value="Unassembled WGS sequence"/>
</dbReference>
<name>G5GNP9_9FIRM</name>
<dbReference type="HOGENOM" id="CLU_1193769_0_0_9"/>
<dbReference type="STRING" id="679201.HMPREF9334_01003"/>
<organism evidence="2 3">
    <name type="scientific">Selenomonas infelix ATCC 43532</name>
    <dbReference type="NCBI Taxonomy" id="679201"/>
    <lineage>
        <taxon>Bacteria</taxon>
        <taxon>Bacillati</taxon>
        <taxon>Bacillota</taxon>
        <taxon>Negativicutes</taxon>
        <taxon>Selenomonadales</taxon>
        <taxon>Selenomonadaceae</taxon>
        <taxon>Selenomonas</taxon>
    </lineage>
</organism>
<comment type="caution">
    <text evidence="2">The sequence shown here is derived from an EMBL/GenBank/DDBJ whole genome shotgun (WGS) entry which is preliminary data.</text>
</comment>
<gene>
    <name evidence="2" type="ORF">HMPREF9334_01003</name>
</gene>
<dbReference type="eggNOG" id="COG2226">
    <property type="taxonomic scope" value="Bacteria"/>
</dbReference>
<reference evidence="2 3" key="1">
    <citation type="submission" date="2011-08" db="EMBL/GenBank/DDBJ databases">
        <title>The Genome Sequence of Selenomonas infelix ATCC 43532.</title>
        <authorList>
            <consortium name="The Broad Institute Genome Sequencing Platform"/>
            <person name="Earl A."/>
            <person name="Ward D."/>
            <person name="Feldgarden M."/>
            <person name="Gevers D."/>
            <person name="Izard J."/>
            <person name="Blanton J.M."/>
            <person name="Baranova O.V."/>
            <person name="Dewhirst F.E."/>
            <person name="Young S.K."/>
            <person name="Zeng Q."/>
            <person name="Gargeya S."/>
            <person name="Fitzgerald M."/>
            <person name="Haas B."/>
            <person name="Abouelleil A."/>
            <person name="Alvarado L."/>
            <person name="Arachchi H.M."/>
            <person name="Berlin A."/>
            <person name="Brown A."/>
            <person name="Chapman S.B."/>
            <person name="Chen Z."/>
            <person name="Dunbar C."/>
            <person name="Freedman E."/>
            <person name="Gearin G."/>
            <person name="Gellesch M."/>
            <person name="Goldberg J."/>
            <person name="Griggs A."/>
            <person name="Gujja S."/>
            <person name="Heiman D."/>
            <person name="Howarth C."/>
            <person name="Larson L."/>
            <person name="Lui A."/>
            <person name="MacDonald P.J.P."/>
            <person name="Montmayeur A."/>
            <person name="Murphy C."/>
            <person name="Neiman D."/>
            <person name="Pearson M."/>
            <person name="Priest M."/>
            <person name="Roberts A."/>
            <person name="Saif S."/>
            <person name="Shea T."/>
            <person name="Shenoy N."/>
            <person name="Sisk P."/>
            <person name="Stolte C."/>
            <person name="Sykes S."/>
            <person name="Wortman J."/>
            <person name="Nusbaum C."/>
            <person name="Birren B."/>
        </authorList>
    </citation>
    <scope>NUCLEOTIDE SEQUENCE [LARGE SCALE GENOMIC DNA]</scope>
    <source>
        <strain evidence="2 3">ATCC 43532</strain>
    </source>
</reference>
<keyword evidence="3" id="KW-1185">Reference proteome</keyword>
<evidence type="ECO:0000259" key="1">
    <source>
        <dbReference type="Pfam" id="PF08241"/>
    </source>
</evidence>
<dbReference type="PATRIC" id="fig|679201.3.peg.1016"/>
<accession>G5GNP9</accession>
<dbReference type="InterPro" id="IPR029063">
    <property type="entry name" value="SAM-dependent_MTases_sf"/>
</dbReference>
<dbReference type="Pfam" id="PF08241">
    <property type="entry name" value="Methyltransf_11"/>
    <property type="match status" value="1"/>
</dbReference>
<evidence type="ECO:0000313" key="3">
    <source>
        <dbReference type="Proteomes" id="UP000004129"/>
    </source>
</evidence>